<dbReference type="PANTHER" id="PTHR22854">
    <property type="entry name" value="TRYPTOPHAN BIOSYNTHESIS PROTEIN"/>
    <property type="match status" value="1"/>
</dbReference>
<dbReference type="CDD" id="cd00331">
    <property type="entry name" value="IGPS"/>
    <property type="match status" value="1"/>
</dbReference>
<dbReference type="NCBIfam" id="NF001370">
    <property type="entry name" value="PRK00278.1-2"/>
    <property type="match status" value="1"/>
</dbReference>
<keyword evidence="3 8" id="KW-0028">Amino-acid biosynthesis</keyword>
<evidence type="ECO:0000313" key="10">
    <source>
        <dbReference type="EMBL" id="AXO15086.1"/>
    </source>
</evidence>
<accession>A0ABM6XZS9</accession>
<evidence type="ECO:0000256" key="4">
    <source>
        <dbReference type="ARBA" id="ARBA00022793"/>
    </source>
</evidence>
<evidence type="ECO:0000256" key="8">
    <source>
        <dbReference type="HAMAP-Rule" id="MF_00134"/>
    </source>
</evidence>
<comment type="pathway">
    <text evidence="2 8">Amino-acid biosynthesis; L-tryptophan biosynthesis; L-tryptophan from chorismate: step 4/5.</text>
</comment>
<proteinExistence type="inferred from homology"/>
<feature type="domain" description="Indole-3-glycerol phosphate synthase" evidence="9">
    <location>
        <begin position="5"/>
        <end position="260"/>
    </location>
</feature>
<protein>
    <recommendedName>
        <fullName evidence="8">Indole-3-glycerol phosphate synthase</fullName>
        <shortName evidence="8">IGPS</shortName>
        <ecNumber evidence="8">4.1.1.48</ecNumber>
    </recommendedName>
</protein>
<dbReference type="HAMAP" id="MF_00134_B">
    <property type="entry name" value="IGPS_B"/>
    <property type="match status" value="1"/>
</dbReference>
<dbReference type="InterPro" id="IPR013785">
    <property type="entry name" value="Aldolase_TIM"/>
</dbReference>
<dbReference type="InterPro" id="IPR013798">
    <property type="entry name" value="Indole-3-glycerol_P_synth_dom"/>
</dbReference>
<keyword evidence="11" id="KW-1185">Reference proteome</keyword>
<comment type="similarity">
    <text evidence="8">Belongs to the TrpC family.</text>
</comment>
<evidence type="ECO:0000256" key="2">
    <source>
        <dbReference type="ARBA" id="ARBA00004696"/>
    </source>
</evidence>
<dbReference type="InterPro" id="IPR001468">
    <property type="entry name" value="Indole-3-GlycerolPSynthase_CS"/>
</dbReference>
<keyword evidence="5 8" id="KW-0822">Tryptophan biosynthesis</keyword>
<dbReference type="PANTHER" id="PTHR22854:SF2">
    <property type="entry name" value="INDOLE-3-GLYCEROL-PHOSPHATE SYNTHASE"/>
    <property type="match status" value="1"/>
</dbReference>
<dbReference type="Pfam" id="PF00218">
    <property type="entry name" value="IGPS"/>
    <property type="match status" value="1"/>
</dbReference>
<evidence type="ECO:0000256" key="1">
    <source>
        <dbReference type="ARBA" id="ARBA00001633"/>
    </source>
</evidence>
<sequence length="265" mass="28498">MSDVLAKICNDKRDHVAACKARKTLATLEAEAKEQSAPRGFIKALETSVAYGRYGLIAEIKKASPSKGLIRPDFNPPELAKAYKAGGASCLSVLTDIPYFQGDDSYLVAARAAVDLPALRKDFMVDPYQITEARALGADCILLIMAALEDSLASELEDAAHSLGMDVLIEVHNAPELERALKLKSRLLGINNRNLKTMETSLTTTEELAGMVGDDRLLVAESGLFTPDDLARMAKVGAECFLIGESLMRQDDVATATRNLLGLAA</sequence>
<keyword evidence="7 8" id="KW-0456">Lyase</keyword>
<evidence type="ECO:0000256" key="5">
    <source>
        <dbReference type="ARBA" id="ARBA00022822"/>
    </source>
</evidence>
<organism evidence="10 11">
    <name type="scientific">Thalassospira indica</name>
    <dbReference type="NCBI Taxonomy" id="1891279"/>
    <lineage>
        <taxon>Bacteria</taxon>
        <taxon>Pseudomonadati</taxon>
        <taxon>Pseudomonadota</taxon>
        <taxon>Alphaproteobacteria</taxon>
        <taxon>Rhodospirillales</taxon>
        <taxon>Thalassospiraceae</taxon>
        <taxon>Thalassospira</taxon>
    </lineage>
</organism>
<dbReference type="EMBL" id="CP031555">
    <property type="protein sequence ID" value="AXO15086.1"/>
    <property type="molecule type" value="Genomic_DNA"/>
</dbReference>
<dbReference type="InterPro" id="IPR045186">
    <property type="entry name" value="Indole-3-glycerol_P_synth"/>
</dbReference>
<dbReference type="PROSITE" id="PS00614">
    <property type="entry name" value="IGPS"/>
    <property type="match status" value="1"/>
</dbReference>
<dbReference type="Gene3D" id="3.20.20.70">
    <property type="entry name" value="Aldolase class I"/>
    <property type="match status" value="1"/>
</dbReference>
<dbReference type="RefSeq" id="WP_064789119.1">
    <property type="nucleotide sequence ID" value="NZ_CP031555.1"/>
</dbReference>
<evidence type="ECO:0000256" key="3">
    <source>
        <dbReference type="ARBA" id="ARBA00022605"/>
    </source>
</evidence>
<keyword evidence="6 8" id="KW-0057">Aromatic amino acid biosynthesis</keyword>
<keyword evidence="4 8" id="KW-0210">Decarboxylase</keyword>
<evidence type="ECO:0000256" key="6">
    <source>
        <dbReference type="ARBA" id="ARBA00023141"/>
    </source>
</evidence>
<dbReference type="NCBIfam" id="NF001373">
    <property type="entry name" value="PRK00278.1-6"/>
    <property type="match status" value="1"/>
</dbReference>
<evidence type="ECO:0000259" key="9">
    <source>
        <dbReference type="Pfam" id="PF00218"/>
    </source>
</evidence>
<dbReference type="NCBIfam" id="NF001377">
    <property type="entry name" value="PRK00278.2-4"/>
    <property type="match status" value="1"/>
</dbReference>
<dbReference type="Proteomes" id="UP000256971">
    <property type="component" value="Chromosome"/>
</dbReference>
<evidence type="ECO:0000256" key="7">
    <source>
        <dbReference type="ARBA" id="ARBA00023239"/>
    </source>
</evidence>
<evidence type="ECO:0000313" key="11">
    <source>
        <dbReference type="Proteomes" id="UP000256971"/>
    </source>
</evidence>
<dbReference type="EC" id="4.1.1.48" evidence="8"/>
<reference evidence="10 11" key="1">
    <citation type="submission" date="2018-08" db="EMBL/GenBank/DDBJ databases">
        <title>Complete genome sequence of type strain Thalassospira indica MCCC 1A01103T, isolated from isolated from deep seawater of the Indian Ocean.</title>
        <authorList>
            <person name="Liu Y."/>
        </authorList>
    </citation>
    <scope>NUCLEOTIDE SEQUENCE [LARGE SCALE GENOMIC DNA]</scope>
    <source>
        <strain evidence="10 11">PB8BT</strain>
    </source>
</reference>
<name>A0ABM6XZS9_9PROT</name>
<dbReference type="InterPro" id="IPR011060">
    <property type="entry name" value="RibuloseP-bd_barrel"/>
</dbReference>
<gene>
    <name evidence="8 10" type="primary">trpC</name>
    <name evidence="10" type="ORF">DY252_13255</name>
</gene>
<dbReference type="SUPFAM" id="SSF51366">
    <property type="entry name" value="Ribulose-phoshate binding barrel"/>
    <property type="match status" value="1"/>
</dbReference>
<comment type="catalytic activity">
    <reaction evidence="1 8">
        <text>1-(2-carboxyphenylamino)-1-deoxy-D-ribulose 5-phosphate + H(+) = (1S,2R)-1-C-(indol-3-yl)glycerol 3-phosphate + CO2 + H2O</text>
        <dbReference type="Rhea" id="RHEA:23476"/>
        <dbReference type="ChEBI" id="CHEBI:15377"/>
        <dbReference type="ChEBI" id="CHEBI:15378"/>
        <dbReference type="ChEBI" id="CHEBI:16526"/>
        <dbReference type="ChEBI" id="CHEBI:58613"/>
        <dbReference type="ChEBI" id="CHEBI:58866"/>
        <dbReference type="EC" id="4.1.1.48"/>
    </reaction>
</comment>